<dbReference type="RefSeq" id="WP_231439201.1">
    <property type="nucleotide sequence ID" value="NZ_JAJOMB010000002.1"/>
</dbReference>
<sequence length="248" mass="27289">MSAAEIWTLTTEAGTQHTVRVKRHLIGYSVIWERDGTEVLDSWDVDEVGVFGDEKSGVLRVQVPSADELVQEVALYPSAGAELKALKEQVLKSEPGGGLQFGAVEFRLDGDDRDDEAFMDEYPRAYIALKTGYEFVGWTATLLIGLMLGGVISTDWLPDLPDLPRPDVSVNISNPISLPDLPFGLPDLPSLAAWLAPVACVLFATVMAGLELSRARRNVTHRRAALRRTQPRNQPQDRPQDQPQDLTA</sequence>
<evidence type="ECO:0000256" key="2">
    <source>
        <dbReference type="SAM" id="Phobius"/>
    </source>
</evidence>
<feature type="compositionally biased region" description="Low complexity" evidence="1">
    <location>
        <begin position="231"/>
        <end position="248"/>
    </location>
</feature>
<gene>
    <name evidence="3" type="ORF">LR394_05155</name>
</gene>
<name>A0A9X1NAS4_9ACTN</name>
<reference evidence="3" key="1">
    <citation type="submission" date="2021-11" db="EMBL/GenBank/DDBJ databases">
        <title>Streptomyces corallinus and Kineosporia corallina sp. nov., two new coral-derived marine actinobacteria.</title>
        <authorList>
            <person name="Buangrab K."/>
            <person name="Sutthacheep M."/>
            <person name="Yeemin T."/>
            <person name="Harunari E."/>
            <person name="Igarashi Y."/>
            <person name="Sripreechasak P."/>
            <person name="Kanchanasin P."/>
            <person name="Tanasupawat S."/>
            <person name="Phongsopitanun W."/>
        </authorList>
    </citation>
    <scope>NUCLEOTIDE SEQUENCE</scope>
    <source>
        <strain evidence="3">JCM 31032</strain>
    </source>
</reference>
<feature type="region of interest" description="Disordered" evidence="1">
    <location>
        <begin position="224"/>
        <end position="248"/>
    </location>
</feature>
<keyword evidence="4" id="KW-1185">Reference proteome</keyword>
<organism evidence="3 4">
    <name type="scientific">Kineosporia babensis</name>
    <dbReference type="NCBI Taxonomy" id="499548"/>
    <lineage>
        <taxon>Bacteria</taxon>
        <taxon>Bacillati</taxon>
        <taxon>Actinomycetota</taxon>
        <taxon>Actinomycetes</taxon>
        <taxon>Kineosporiales</taxon>
        <taxon>Kineosporiaceae</taxon>
        <taxon>Kineosporia</taxon>
    </lineage>
</organism>
<dbReference type="Proteomes" id="UP001138997">
    <property type="component" value="Unassembled WGS sequence"/>
</dbReference>
<feature type="transmembrane region" description="Helical" evidence="2">
    <location>
        <begin position="191"/>
        <end position="213"/>
    </location>
</feature>
<keyword evidence="2" id="KW-0472">Membrane</keyword>
<evidence type="ECO:0000313" key="3">
    <source>
        <dbReference type="EMBL" id="MCD5310275.1"/>
    </source>
</evidence>
<accession>A0A9X1NAS4</accession>
<dbReference type="EMBL" id="JAJOMB010000002">
    <property type="protein sequence ID" value="MCD5310275.1"/>
    <property type="molecule type" value="Genomic_DNA"/>
</dbReference>
<evidence type="ECO:0000256" key="1">
    <source>
        <dbReference type="SAM" id="MobiDB-lite"/>
    </source>
</evidence>
<comment type="caution">
    <text evidence="3">The sequence shown here is derived from an EMBL/GenBank/DDBJ whole genome shotgun (WGS) entry which is preliminary data.</text>
</comment>
<proteinExistence type="predicted"/>
<keyword evidence="2" id="KW-1133">Transmembrane helix</keyword>
<keyword evidence="2" id="KW-0812">Transmembrane</keyword>
<feature type="transmembrane region" description="Helical" evidence="2">
    <location>
        <begin position="135"/>
        <end position="157"/>
    </location>
</feature>
<dbReference type="AlphaFoldDB" id="A0A9X1NAS4"/>
<protein>
    <submittedName>
        <fullName evidence="3">Uncharacterized protein</fullName>
    </submittedName>
</protein>
<evidence type="ECO:0000313" key="4">
    <source>
        <dbReference type="Proteomes" id="UP001138997"/>
    </source>
</evidence>